<evidence type="ECO:0000313" key="17">
    <source>
        <dbReference type="EMBL" id="RUS26310.1"/>
    </source>
</evidence>
<evidence type="ECO:0000256" key="2">
    <source>
        <dbReference type="ARBA" id="ARBA00004186"/>
    </source>
</evidence>
<feature type="compositionally biased region" description="Polar residues" evidence="16">
    <location>
        <begin position="238"/>
        <end position="247"/>
    </location>
</feature>
<evidence type="ECO:0000256" key="5">
    <source>
        <dbReference type="ARBA" id="ARBA00014520"/>
    </source>
</evidence>
<dbReference type="AlphaFoldDB" id="A0A433Q942"/>
<dbReference type="Proteomes" id="UP000274822">
    <property type="component" value="Unassembled WGS sequence"/>
</dbReference>
<feature type="region of interest" description="Disordered" evidence="16">
    <location>
        <begin position="340"/>
        <end position="361"/>
    </location>
</feature>
<comment type="similarity">
    <text evidence="4">Belongs to the DASH complex ASK1 family.</text>
</comment>
<feature type="compositionally biased region" description="Acidic residues" evidence="16">
    <location>
        <begin position="555"/>
        <end position="569"/>
    </location>
</feature>
<feature type="compositionally biased region" description="Polar residues" evidence="16">
    <location>
        <begin position="254"/>
        <end position="265"/>
    </location>
</feature>
<evidence type="ECO:0000256" key="4">
    <source>
        <dbReference type="ARBA" id="ARBA00010731"/>
    </source>
</evidence>
<dbReference type="GO" id="GO:0044732">
    <property type="term" value="C:mitotic spindle pole body"/>
    <property type="evidence" value="ECO:0007669"/>
    <property type="project" value="TreeGrafter"/>
</dbReference>
<feature type="region of interest" description="Disordered" evidence="16">
    <location>
        <begin position="507"/>
        <end position="569"/>
    </location>
</feature>
<evidence type="ECO:0000256" key="11">
    <source>
        <dbReference type="ARBA" id="ARBA00022838"/>
    </source>
</evidence>
<feature type="compositionally biased region" description="Polar residues" evidence="16">
    <location>
        <begin position="153"/>
        <end position="166"/>
    </location>
</feature>
<proteinExistence type="inferred from homology"/>
<gene>
    <name evidence="17" type="ORF">BC938DRAFT_470940</name>
</gene>
<sequence length="964" mass="103124">MATVPTDMVRSELEKLEQNITLTLQAIDHNFARCHQVVSRKILPQVEKYAEASREVWDGSKVWIGCGMDKRNMRIEVDLYKLSSSRPISSSPARLLPRSPIPTQFWLYFFESLDAPNPSRHSQPPPTTSTSRPFHDTSFSHDADAPNLHDAAVSSTPPSGSHWNDNIIQSPWERLKREIDMENMSEISSIAPHARAAKQSAVEMSTPNAKYLNQKNPKTPQSTRLLSKVLNKQHLTQVQAQTQTQNKTQRRDTSAFSHHTGSTSLPGAGNNRHQGADSIFSLADMDMDMDTSDDGDDLDAGNPLYSPPITLQFAIPPSKLLKTPARIAAKTIVDDIIRTAGGTPRVTPPEFGGSAGGDGSISGSIAGRWKGEMSMTETETGTEPSFTTRYDQPVIPGASANTSIMSYRGVGAGANTSVANYRGAGTGTNMSVASYRGAGTGANTSVISGRGAADSSVLSGRSAGAAQTAIQEAAQTTYTNFNFADLDDDDDDDDEPLDIVTKLSPLVDRSNDVGSGRRRSITTPGGIDAVFNDDEIGPTAGAGITPGRIDRVLNEDPDDDDDDDMMQDDDFAGTSHARNILSHRHPGSVTPRAHGSGSAARPVPTEEFDAEYENDDYDDDELVNSPCPPGIWLNAAGFTPGHKARSPFRLVGSPTVHRVLENVNINANVNTSANSSSAWSGGSRRAGPAVGSAAAMRAAIGLPVMPDFGSGKARSGIPTHAARLVESDERNEVAGGRVREEMDLAGLGPGSRVGSAGMTTQFRGWPVPTVARNAQAYSDEDDAVMLGGEDVTYRGIPFSRVQPHTRPPGGRASLDSSAGGTISFTVSRPPEFRPEFDAISRQDTTVTMNFSEIGGEEGATTANLSFISMGGKVGGGPPRFALELFPLAFQQPPGSTQLIRVYEAFSPNLDASAMAPVMTLPALKATLNRGATDEYDDDKILLLVDLLVRKRFLKRDGSGWSARR</sequence>
<feature type="region of interest" description="Disordered" evidence="16">
    <location>
        <begin position="581"/>
        <end position="604"/>
    </location>
</feature>
<dbReference type="GO" id="GO:0042729">
    <property type="term" value="C:DASH complex"/>
    <property type="evidence" value="ECO:0007669"/>
    <property type="project" value="InterPro"/>
</dbReference>
<keyword evidence="10" id="KW-0498">Mitosis</keyword>
<dbReference type="InterPro" id="IPR013964">
    <property type="entry name" value="DASH_Ask1"/>
</dbReference>
<keyword evidence="12" id="KW-0206">Cytoskeleton</keyword>
<keyword evidence="18" id="KW-1185">Reference proteome</keyword>
<keyword evidence="13" id="KW-0539">Nucleus</keyword>
<keyword evidence="6" id="KW-0158">Chromosome</keyword>
<dbReference type="GO" id="GO:0072686">
    <property type="term" value="C:mitotic spindle"/>
    <property type="evidence" value="ECO:0007669"/>
    <property type="project" value="InterPro"/>
</dbReference>
<feature type="region of interest" description="Disordered" evidence="16">
    <location>
        <begin position="238"/>
        <end position="275"/>
    </location>
</feature>
<evidence type="ECO:0000313" key="18">
    <source>
        <dbReference type="Proteomes" id="UP000274822"/>
    </source>
</evidence>
<evidence type="ECO:0000256" key="9">
    <source>
        <dbReference type="ARBA" id="ARBA00022701"/>
    </source>
</evidence>
<keyword evidence="8" id="KW-0132">Cell division</keyword>
<comment type="subcellular location">
    <subcellularLocation>
        <location evidence="3">Chromosome</location>
        <location evidence="3">Centromere</location>
        <location evidence="3">Kinetochore</location>
    </subcellularLocation>
    <subcellularLocation>
        <location evidence="2">Cytoplasm</location>
        <location evidence="2">Cytoskeleton</location>
        <location evidence="2">Spindle</location>
    </subcellularLocation>
    <subcellularLocation>
        <location evidence="1">Nucleus</location>
    </subcellularLocation>
</comment>
<keyword evidence="11" id="KW-0995">Kinetochore</keyword>
<evidence type="ECO:0000256" key="6">
    <source>
        <dbReference type="ARBA" id="ARBA00022454"/>
    </source>
</evidence>
<dbReference type="GO" id="GO:0051301">
    <property type="term" value="P:cell division"/>
    <property type="evidence" value="ECO:0007669"/>
    <property type="project" value="UniProtKB-KW"/>
</dbReference>
<evidence type="ECO:0000256" key="12">
    <source>
        <dbReference type="ARBA" id="ARBA00023212"/>
    </source>
</evidence>
<keyword evidence="14" id="KW-0131">Cell cycle</keyword>
<dbReference type="EMBL" id="RBNJ01010760">
    <property type="protein sequence ID" value="RUS26310.1"/>
    <property type="molecule type" value="Genomic_DNA"/>
</dbReference>
<keyword evidence="9" id="KW-0493">Microtubule</keyword>
<dbReference type="PANTHER" id="PTHR28200:SF1">
    <property type="entry name" value="DASH COMPLEX SUBUNIT ASK1"/>
    <property type="match status" value="1"/>
</dbReference>
<evidence type="ECO:0000256" key="14">
    <source>
        <dbReference type="ARBA" id="ARBA00023306"/>
    </source>
</evidence>
<organism evidence="17 18">
    <name type="scientific">Jimgerdemannia flammicorona</name>
    <dbReference type="NCBI Taxonomy" id="994334"/>
    <lineage>
        <taxon>Eukaryota</taxon>
        <taxon>Fungi</taxon>
        <taxon>Fungi incertae sedis</taxon>
        <taxon>Mucoromycota</taxon>
        <taxon>Mucoromycotina</taxon>
        <taxon>Endogonomycetes</taxon>
        <taxon>Endogonales</taxon>
        <taxon>Endogonaceae</taxon>
        <taxon>Jimgerdemannia</taxon>
    </lineage>
</organism>
<name>A0A433Q942_9FUNG</name>
<reference evidence="17 18" key="1">
    <citation type="journal article" date="2018" name="New Phytol.">
        <title>Phylogenomics of Endogonaceae and evolution of mycorrhizas within Mucoromycota.</title>
        <authorList>
            <person name="Chang Y."/>
            <person name="Desiro A."/>
            <person name="Na H."/>
            <person name="Sandor L."/>
            <person name="Lipzen A."/>
            <person name="Clum A."/>
            <person name="Barry K."/>
            <person name="Grigoriev I.V."/>
            <person name="Martin F.M."/>
            <person name="Stajich J.E."/>
            <person name="Smith M.E."/>
            <person name="Bonito G."/>
            <person name="Spatafora J.W."/>
        </authorList>
    </citation>
    <scope>NUCLEOTIDE SEQUENCE [LARGE SCALE GENOMIC DNA]</scope>
    <source>
        <strain evidence="17 18">AD002</strain>
    </source>
</reference>
<comment type="caution">
    <text evidence="17">The sequence shown here is derived from an EMBL/GenBank/DDBJ whole genome shotgun (WGS) entry which is preliminary data.</text>
</comment>
<dbReference type="GO" id="GO:0005874">
    <property type="term" value="C:microtubule"/>
    <property type="evidence" value="ECO:0007669"/>
    <property type="project" value="UniProtKB-KW"/>
</dbReference>
<keyword evidence="15" id="KW-0137">Centromere</keyword>
<feature type="region of interest" description="Disordered" evidence="16">
    <location>
        <begin position="117"/>
        <end position="166"/>
    </location>
</feature>
<evidence type="ECO:0000256" key="1">
    <source>
        <dbReference type="ARBA" id="ARBA00004123"/>
    </source>
</evidence>
<evidence type="ECO:0000256" key="15">
    <source>
        <dbReference type="ARBA" id="ARBA00023328"/>
    </source>
</evidence>
<dbReference type="Pfam" id="PF08655">
    <property type="entry name" value="DASH_Ask1"/>
    <property type="match status" value="1"/>
</dbReference>
<evidence type="ECO:0000256" key="10">
    <source>
        <dbReference type="ARBA" id="ARBA00022776"/>
    </source>
</evidence>
<accession>A0A433Q942</accession>
<feature type="region of interest" description="Disordered" evidence="16">
    <location>
        <begin position="799"/>
        <end position="822"/>
    </location>
</feature>
<dbReference type="PANTHER" id="PTHR28200">
    <property type="entry name" value="DASH COMPLEX SUBUNIT ASK1"/>
    <property type="match status" value="1"/>
</dbReference>
<dbReference type="GO" id="GO:0008608">
    <property type="term" value="P:attachment of spindle microtubules to kinetochore"/>
    <property type="evidence" value="ECO:0007669"/>
    <property type="project" value="InterPro"/>
</dbReference>
<protein>
    <recommendedName>
        <fullName evidence="5">DASH complex subunit ASK1</fullName>
    </recommendedName>
</protein>
<feature type="compositionally biased region" description="Basic and acidic residues" evidence="16">
    <location>
        <begin position="133"/>
        <end position="144"/>
    </location>
</feature>
<evidence type="ECO:0000256" key="13">
    <source>
        <dbReference type="ARBA" id="ARBA00023242"/>
    </source>
</evidence>
<evidence type="ECO:0000256" key="8">
    <source>
        <dbReference type="ARBA" id="ARBA00022618"/>
    </source>
</evidence>
<evidence type="ECO:0000256" key="3">
    <source>
        <dbReference type="ARBA" id="ARBA00004629"/>
    </source>
</evidence>
<feature type="compositionally biased region" description="Low complexity" evidence="16">
    <location>
        <begin position="118"/>
        <end position="132"/>
    </location>
</feature>
<evidence type="ECO:0000256" key="16">
    <source>
        <dbReference type="SAM" id="MobiDB-lite"/>
    </source>
</evidence>
<keyword evidence="7" id="KW-0963">Cytoplasm</keyword>
<evidence type="ECO:0000256" key="7">
    <source>
        <dbReference type="ARBA" id="ARBA00022490"/>
    </source>
</evidence>